<accession>A0A426VGW9</accession>
<evidence type="ECO:0000256" key="1">
    <source>
        <dbReference type="SAM" id="MobiDB-lite"/>
    </source>
</evidence>
<feature type="compositionally biased region" description="Polar residues" evidence="1">
    <location>
        <begin position="19"/>
        <end position="33"/>
    </location>
</feature>
<comment type="caution">
    <text evidence="2">The sequence shown here is derived from an EMBL/GenBank/DDBJ whole genome shotgun (WGS) entry which is preliminary data.</text>
</comment>
<dbReference type="AlphaFoldDB" id="A0A426VGW9"/>
<dbReference type="EMBL" id="RSED01000002">
    <property type="protein sequence ID" value="RRS05970.1"/>
    <property type="molecule type" value="Genomic_DNA"/>
</dbReference>
<evidence type="ECO:0000313" key="2">
    <source>
        <dbReference type="EMBL" id="RRS05970.1"/>
    </source>
</evidence>
<dbReference type="Proteomes" id="UP000269265">
    <property type="component" value="Unassembled WGS sequence"/>
</dbReference>
<name>A0A426VGW9_9BURK</name>
<dbReference type="InterPro" id="IPR021253">
    <property type="entry name" value="ZrgA-like"/>
</dbReference>
<gene>
    <name evidence="2" type="ORF">EIP75_03705</name>
</gene>
<reference evidence="2 3" key="1">
    <citation type="submission" date="2018-12" db="EMBL/GenBank/DDBJ databases">
        <title>The whole draft genome of Aquabacterium sp. SJQ9.</title>
        <authorList>
            <person name="Sun L."/>
            <person name="Gao X."/>
            <person name="Chen W."/>
            <person name="Huang K."/>
        </authorList>
    </citation>
    <scope>NUCLEOTIDE SEQUENCE [LARGE SCALE GENOMIC DNA]</scope>
    <source>
        <strain evidence="2 3">SJQ9</strain>
    </source>
</reference>
<protein>
    <submittedName>
        <fullName evidence="2">DUF2796 domain-containing protein</fullName>
    </submittedName>
</protein>
<sequence>MAPMLVHRTLNPAGAVGSIPSSPTALPQTSRHMTQPRPKRRGLHALVMFLSCMAAAQAHQQAHVHGRIQLGVALEGSELVIDIHAPLESLLGFERQPRTPTEKALAADWSARLRDGGTLLRLDPEARCVLTHAELSAPVLGWGSSPGHATAQDGHADLEGQWVFRCAQPSALRRLNVGFFEASAHARVIEVQWAVGGKQGRQMLKRPQDVVNLGPRR</sequence>
<keyword evidence="3" id="KW-1185">Reference proteome</keyword>
<organism evidence="2 3">
    <name type="scientific">Aquabacterium soli</name>
    <dbReference type="NCBI Taxonomy" id="2493092"/>
    <lineage>
        <taxon>Bacteria</taxon>
        <taxon>Pseudomonadati</taxon>
        <taxon>Pseudomonadota</taxon>
        <taxon>Betaproteobacteria</taxon>
        <taxon>Burkholderiales</taxon>
        <taxon>Aquabacterium</taxon>
    </lineage>
</organism>
<feature type="region of interest" description="Disordered" evidence="1">
    <location>
        <begin position="12"/>
        <end position="38"/>
    </location>
</feature>
<dbReference type="Pfam" id="PF10986">
    <property type="entry name" value="ZrgA"/>
    <property type="match status" value="1"/>
</dbReference>
<evidence type="ECO:0000313" key="3">
    <source>
        <dbReference type="Proteomes" id="UP000269265"/>
    </source>
</evidence>
<proteinExistence type="predicted"/>